<dbReference type="NCBIfam" id="TIGR03558">
    <property type="entry name" value="oxido_grp_1"/>
    <property type="match status" value="1"/>
</dbReference>
<dbReference type="Gene3D" id="3.20.20.30">
    <property type="entry name" value="Luciferase-like domain"/>
    <property type="match status" value="1"/>
</dbReference>
<evidence type="ECO:0000259" key="2">
    <source>
        <dbReference type="Pfam" id="PF00296"/>
    </source>
</evidence>
<dbReference type="Proteomes" id="UP001526147">
    <property type="component" value="Unassembled WGS sequence"/>
</dbReference>
<gene>
    <name evidence="3" type="ORF">OIH86_07885</name>
</gene>
<feature type="domain" description="Luciferase-like" evidence="2">
    <location>
        <begin position="1"/>
        <end position="299"/>
    </location>
</feature>
<comment type="similarity">
    <text evidence="1">To bacterial alkanal monooxygenase alpha and beta chains.</text>
</comment>
<evidence type="ECO:0000313" key="3">
    <source>
        <dbReference type="EMBL" id="MCV9885571.1"/>
    </source>
</evidence>
<dbReference type="InterPro" id="IPR019949">
    <property type="entry name" value="CmoO-like"/>
</dbReference>
<keyword evidence="4" id="KW-1185">Reference proteome</keyword>
<sequence>MKLSVLDQSVIRKGETASISFMQTLELAKLSEELGYTRFWVAEHHNTSGIAGTSPEILISHIAANTSTIRIGSGGVLLPQYSPYKVAENFKLLETLYPNRIDLGIGRSPGGSPATRLALTDSLRKSMNEFPRQISDLQGYLDDSIPDSHPYHNVKAYPVSDGSPELWILGVTHRGARLSAEKGTAFTFGHFINPENGMRAMETYRENFQPSISLKTPKTNVCIFVICAPTQERAEEIAISQDIWLLSVEKGLDTHILPVHEANNVKLNKKDKERIVENRRRMVIGTPKKVREEIIQLRDYYKTEEFMIINNTYDFQEKLQTYKLLAEQFL</sequence>
<name>A0ABT3DFD3_9BACI</name>
<evidence type="ECO:0000313" key="4">
    <source>
        <dbReference type="Proteomes" id="UP001526147"/>
    </source>
</evidence>
<accession>A0ABT3DFD3</accession>
<protein>
    <submittedName>
        <fullName evidence="3">LLM class flavin-dependent oxidoreductase</fullName>
    </submittedName>
</protein>
<organism evidence="3 4">
    <name type="scientific">Metabacillus halosaccharovorans</name>
    <dbReference type="NCBI Taxonomy" id="930124"/>
    <lineage>
        <taxon>Bacteria</taxon>
        <taxon>Bacillati</taxon>
        <taxon>Bacillota</taxon>
        <taxon>Bacilli</taxon>
        <taxon>Bacillales</taxon>
        <taxon>Bacillaceae</taxon>
        <taxon>Metabacillus</taxon>
    </lineage>
</organism>
<dbReference type="PANTHER" id="PTHR30137:SF19">
    <property type="entry name" value="LUCIFERASE-LIKE MONOOXYGENASE"/>
    <property type="match status" value="1"/>
</dbReference>
<dbReference type="Pfam" id="PF00296">
    <property type="entry name" value="Bac_luciferase"/>
    <property type="match status" value="1"/>
</dbReference>
<dbReference type="PANTHER" id="PTHR30137">
    <property type="entry name" value="LUCIFERASE-LIKE MONOOXYGENASE"/>
    <property type="match status" value="1"/>
</dbReference>
<dbReference type="InterPro" id="IPR050766">
    <property type="entry name" value="Bact_Lucif_Oxidored"/>
</dbReference>
<dbReference type="InterPro" id="IPR011251">
    <property type="entry name" value="Luciferase-like_dom"/>
</dbReference>
<comment type="caution">
    <text evidence="3">The sequence shown here is derived from an EMBL/GenBank/DDBJ whole genome shotgun (WGS) entry which is preliminary data.</text>
</comment>
<dbReference type="InterPro" id="IPR036661">
    <property type="entry name" value="Luciferase-like_sf"/>
</dbReference>
<evidence type="ECO:0000256" key="1">
    <source>
        <dbReference type="ARBA" id="ARBA00007789"/>
    </source>
</evidence>
<reference evidence="3 4" key="1">
    <citation type="submission" date="2022-10" db="EMBL/GenBank/DDBJ databases">
        <title>Draft genome assembly of moderately radiation resistant bacterium Metabacillus halosaccharovorans.</title>
        <authorList>
            <person name="Pal S."/>
            <person name="Gopinathan A."/>
        </authorList>
    </citation>
    <scope>NUCLEOTIDE SEQUENCE [LARGE SCALE GENOMIC DNA]</scope>
    <source>
        <strain evidence="3 4">VITHBRA001</strain>
    </source>
</reference>
<dbReference type="CDD" id="cd00347">
    <property type="entry name" value="Flavin_utilizing_monoxygenases"/>
    <property type="match status" value="1"/>
</dbReference>
<proteinExistence type="predicted"/>
<dbReference type="SUPFAM" id="SSF51679">
    <property type="entry name" value="Bacterial luciferase-like"/>
    <property type="match status" value="1"/>
</dbReference>
<dbReference type="EMBL" id="JAOYEY010000032">
    <property type="protein sequence ID" value="MCV9885571.1"/>
    <property type="molecule type" value="Genomic_DNA"/>
</dbReference>